<name>A0A0J8BHW1_BETVV</name>
<organism evidence="1 2">
    <name type="scientific">Beta vulgaris subsp. vulgaris</name>
    <name type="common">Beet</name>
    <dbReference type="NCBI Taxonomy" id="3555"/>
    <lineage>
        <taxon>Eukaryota</taxon>
        <taxon>Viridiplantae</taxon>
        <taxon>Streptophyta</taxon>
        <taxon>Embryophyta</taxon>
        <taxon>Tracheophyta</taxon>
        <taxon>Spermatophyta</taxon>
        <taxon>Magnoliopsida</taxon>
        <taxon>eudicotyledons</taxon>
        <taxon>Gunneridae</taxon>
        <taxon>Pentapetalae</taxon>
        <taxon>Caryophyllales</taxon>
        <taxon>Chenopodiaceae</taxon>
        <taxon>Betoideae</taxon>
        <taxon>Beta</taxon>
    </lineage>
</organism>
<dbReference type="Gramene" id="KMS65305">
    <property type="protein sequence ID" value="KMS65305"/>
    <property type="gene ID" value="BVRB_037330"/>
</dbReference>
<proteinExistence type="predicted"/>
<dbReference type="Proteomes" id="UP000035740">
    <property type="component" value="Unassembled WGS sequence"/>
</dbReference>
<sequence length="125" mass="14243">WTRLTRAPADIQSFIQSMQNRYGLEFVSPPAKFLSPQILVDVDSTIPLLYGYPFAWRTARSAQEWVKANGGLCRKTGEQIRSDALSKGLSVPYEDMIELFYNDHQNVTLHEDLRGLSIRLSPVRS</sequence>
<gene>
    <name evidence="1" type="ORF">BVRB_037330</name>
</gene>
<dbReference type="AlphaFoldDB" id="A0A0J8BHW1"/>
<keyword evidence="2" id="KW-1185">Reference proteome</keyword>
<accession>A0A0J8BHW1</accession>
<evidence type="ECO:0000313" key="2">
    <source>
        <dbReference type="Proteomes" id="UP000035740"/>
    </source>
</evidence>
<reference evidence="1 2" key="1">
    <citation type="journal article" date="2014" name="Nature">
        <title>The genome of the recently domesticated crop plant sugar beet (Beta vulgaris).</title>
        <authorList>
            <person name="Dohm J.C."/>
            <person name="Minoche A.E."/>
            <person name="Holtgrawe D."/>
            <person name="Capella-Gutierrez S."/>
            <person name="Zakrzewski F."/>
            <person name="Tafer H."/>
            <person name="Rupp O."/>
            <person name="Sorensen T.R."/>
            <person name="Stracke R."/>
            <person name="Reinhardt R."/>
            <person name="Goesmann A."/>
            <person name="Kraft T."/>
            <person name="Schulz B."/>
            <person name="Stadler P.F."/>
            <person name="Schmidt T."/>
            <person name="Gabaldon T."/>
            <person name="Lehrach H."/>
            <person name="Weisshaar B."/>
            <person name="Himmelbauer H."/>
        </authorList>
    </citation>
    <scope>NUCLEOTIDE SEQUENCE [LARGE SCALE GENOMIC DNA]</scope>
    <source>
        <tissue evidence="1">Taproot</tissue>
    </source>
</reference>
<feature type="non-terminal residue" evidence="1">
    <location>
        <position position="1"/>
    </location>
</feature>
<evidence type="ECO:0000313" key="1">
    <source>
        <dbReference type="EMBL" id="KMS65305.1"/>
    </source>
</evidence>
<protein>
    <submittedName>
        <fullName evidence="1">Uncharacterized protein</fullName>
    </submittedName>
</protein>
<dbReference type="EMBL" id="KQ110978">
    <property type="protein sequence ID" value="KMS65305.1"/>
    <property type="molecule type" value="Genomic_DNA"/>
</dbReference>